<evidence type="ECO:0000313" key="4">
    <source>
        <dbReference type="Proteomes" id="UP000006229"/>
    </source>
</evidence>
<comment type="caution">
    <text evidence="3">The sequence shown here is derived from an EMBL/GenBank/DDBJ whole genome shotgun (WGS) entry which is preliminary data.</text>
</comment>
<feature type="chain" id="PRO_5003637700" description="Lipoprotein" evidence="2">
    <location>
        <begin position="26"/>
        <end position="193"/>
    </location>
</feature>
<dbReference type="EMBL" id="AJFU01000005">
    <property type="protein sequence ID" value="EIE41829.1"/>
    <property type="molecule type" value="Genomic_DNA"/>
</dbReference>
<reference evidence="3 4" key="1">
    <citation type="journal article" date="2012" name="J. Bacteriol.">
        <title>Genome annotation of five Mycoplasma canis strains.</title>
        <authorList>
            <person name="Brown D.R."/>
            <person name="May M."/>
            <person name="Michaels D.L."/>
            <person name="Barbet A.F."/>
        </authorList>
    </citation>
    <scope>NUCLEOTIDE SEQUENCE [LARGE SCALE GENOMIC DNA]</scope>
    <source>
        <strain evidence="3 4">UFG4</strain>
    </source>
</reference>
<dbReference type="AlphaFoldDB" id="I1A5Q8"/>
<accession>I1A5Q8</accession>
<feature type="compositionally biased region" description="Basic and acidic residues" evidence="1">
    <location>
        <begin position="75"/>
        <end position="91"/>
    </location>
</feature>
<evidence type="ECO:0000313" key="3">
    <source>
        <dbReference type="EMBL" id="EIE41829.1"/>
    </source>
</evidence>
<evidence type="ECO:0000256" key="2">
    <source>
        <dbReference type="SAM" id="SignalP"/>
    </source>
</evidence>
<evidence type="ECO:0008006" key="5">
    <source>
        <dbReference type="Google" id="ProtNLM"/>
    </source>
</evidence>
<proteinExistence type="predicted"/>
<protein>
    <recommendedName>
        <fullName evidence="5">Lipoprotein</fullName>
    </recommendedName>
</protein>
<sequence>MKKLYKLIFSVSTLSAGLVSLTACNSVKNDQTGKDTKEPSTQVKPSDDQKPQDGGSNTTTPAAPSGDQKPQDGGSKTEDKPAQEDKKEVQKEFSIHIKKSGNTSLTLGLVSLNEAYELNGKTFSLKIKVNDTKTANKEVISKEEVITGTINEKQVHFTINLDAKTENYERTIEISELKVADQLIENEKINIEF</sequence>
<name>I1A5Q8_9BACT</name>
<organism evidence="3 4">
    <name type="scientific">Mycoplasmopsis canis UFG4</name>
    <dbReference type="NCBI Taxonomy" id="1131455"/>
    <lineage>
        <taxon>Bacteria</taxon>
        <taxon>Bacillati</taxon>
        <taxon>Mycoplasmatota</taxon>
        <taxon>Mycoplasmoidales</taxon>
        <taxon>Metamycoplasmataceae</taxon>
        <taxon>Mycoplasmopsis</taxon>
    </lineage>
</organism>
<keyword evidence="4" id="KW-1185">Reference proteome</keyword>
<gene>
    <name evidence="3" type="ORF">MCANUFG4_02061</name>
</gene>
<dbReference type="Proteomes" id="UP000006229">
    <property type="component" value="Unassembled WGS sequence"/>
</dbReference>
<dbReference type="PATRIC" id="fig|1131455.3.peg.418"/>
<dbReference type="RefSeq" id="WP_004796361.1">
    <property type="nucleotide sequence ID" value="NZ_AJFU01000005.1"/>
</dbReference>
<dbReference type="PROSITE" id="PS51257">
    <property type="entry name" value="PROKAR_LIPOPROTEIN"/>
    <property type="match status" value="1"/>
</dbReference>
<keyword evidence="2" id="KW-0732">Signal</keyword>
<feature type="signal peptide" evidence="2">
    <location>
        <begin position="1"/>
        <end position="25"/>
    </location>
</feature>
<evidence type="ECO:0000256" key="1">
    <source>
        <dbReference type="SAM" id="MobiDB-lite"/>
    </source>
</evidence>
<feature type="region of interest" description="Disordered" evidence="1">
    <location>
        <begin position="24"/>
        <end position="91"/>
    </location>
</feature>